<dbReference type="RefSeq" id="WP_135833408.1">
    <property type="nucleotide sequence ID" value="NZ_BMCK01000001.1"/>
</dbReference>
<keyword evidence="2" id="KW-1133">Transmembrane helix</keyword>
<dbReference type="InterPro" id="IPR052016">
    <property type="entry name" value="Bact_Sigma-Reg"/>
</dbReference>
<evidence type="ECO:0000256" key="1">
    <source>
        <dbReference type="ARBA" id="ARBA00022801"/>
    </source>
</evidence>
<evidence type="ECO:0000313" key="5">
    <source>
        <dbReference type="Proteomes" id="UP000297025"/>
    </source>
</evidence>
<keyword evidence="2" id="KW-0472">Membrane</keyword>
<sequence>MRATPTQVVGRIAVTLLAALVVADVVVVDVALSPLFALAPVVGSIALRTRHTSELAVAATALAVGSDLWNEDLWGGQHLVRVVDVALMSSVAVVIAYVRRRSTKRIGELKALAEIAQYAVLPVVPARVGQTGVAVRYESGTQDTVIGGDLYDCYHSSTHIRFLIGDVRGKGIEAVEQSARVIRAFRQAAAIQPDLESVAVEMSRYLHPFFSDEEFVTALVLDTTEAGVVRMVNAGHPAPLLVHADGTWEFVERDADLPLGLGLTFGRHEFAWQPGDRLLLYTDGVTEARDRRGEFFDLGAHARILADNTLEVALSRLLQQVRDHSDRHELGDDVAVMLMEYSPQAETTQAVVDDRDWLELYA</sequence>
<dbReference type="SMART" id="SM00331">
    <property type="entry name" value="PP2C_SIG"/>
    <property type="match status" value="1"/>
</dbReference>
<keyword evidence="2" id="KW-0812">Transmembrane</keyword>
<dbReference type="InterPro" id="IPR001932">
    <property type="entry name" value="PPM-type_phosphatase-like_dom"/>
</dbReference>
<dbReference type="Gene3D" id="3.60.40.10">
    <property type="entry name" value="PPM-type phosphatase domain"/>
    <property type="match status" value="1"/>
</dbReference>
<reference evidence="4 5" key="1">
    <citation type="journal article" date="2008" name="Int. J. Syst. Evol. Microbiol.">
        <title>Nocardioides daphniae sp. nov., isolated from Daphnia cucullata (Crustacea: Cladocera).</title>
        <authorList>
            <person name="Toth E.M."/>
            <person name="Keki Z."/>
            <person name="Homonnay Z.G."/>
            <person name="Borsodi A.K."/>
            <person name="Marialigeti K."/>
            <person name="Schumann P."/>
        </authorList>
    </citation>
    <scope>NUCLEOTIDE SEQUENCE [LARGE SCALE GENOMIC DNA]</scope>
    <source>
        <strain evidence="4 5">JCM 16608</strain>
    </source>
</reference>
<keyword evidence="1" id="KW-0378">Hydrolase</keyword>
<dbReference type="Proteomes" id="UP000297025">
    <property type="component" value="Chromosome"/>
</dbReference>
<dbReference type="KEGG" id="ndp:E2C04_16320"/>
<dbReference type="Pfam" id="PF07228">
    <property type="entry name" value="SpoIIE"/>
    <property type="match status" value="1"/>
</dbReference>
<feature type="domain" description="PPM-type phosphatase" evidence="3">
    <location>
        <begin position="128"/>
        <end position="341"/>
    </location>
</feature>
<dbReference type="PANTHER" id="PTHR43156:SF2">
    <property type="entry name" value="STAGE II SPORULATION PROTEIN E"/>
    <property type="match status" value="1"/>
</dbReference>
<dbReference type="EMBL" id="CP038462">
    <property type="protein sequence ID" value="QCC78371.1"/>
    <property type="molecule type" value="Genomic_DNA"/>
</dbReference>
<dbReference type="InterPro" id="IPR036457">
    <property type="entry name" value="PPM-type-like_dom_sf"/>
</dbReference>
<accession>A0A4P7UG67</accession>
<protein>
    <submittedName>
        <fullName evidence="4">Serine/threonine-protein phosphatase</fullName>
    </submittedName>
</protein>
<evidence type="ECO:0000256" key="2">
    <source>
        <dbReference type="SAM" id="Phobius"/>
    </source>
</evidence>
<dbReference type="AlphaFoldDB" id="A0A4P7UG67"/>
<feature type="transmembrane region" description="Helical" evidence="2">
    <location>
        <begin position="12"/>
        <end position="32"/>
    </location>
</feature>
<dbReference type="PANTHER" id="PTHR43156">
    <property type="entry name" value="STAGE II SPORULATION PROTEIN E-RELATED"/>
    <property type="match status" value="1"/>
</dbReference>
<organism evidence="4 5">
    <name type="scientific">Nocardioides daphniae</name>
    <dbReference type="NCBI Taxonomy" id="402297"/>
    <lineage>
        <taxon>Bacteria</taxon>
        <taxon>Bacillati</taxon>
        <taxon>Actinomycetota</taxon>
        <taxon>Actinomycetes</taxon>
        <taxon>Propionibacteriales</taxon>
        <taxon>Nocardioidaceae</taxon>
        <taxon>Nocardioides</taxon>
    </lineage>
</organism>
<evidence type="ECO:0000259" key="3">
    <source>
        <dbReference type="SMART" id="SM00331"/>
    </source>
</evidence>
<gene>
    <name evidence="4" type="ORF">E2C04_16320</name>
</gene>
<evidence type="ECO:0000313" key="4">
    <source>
        <dbReference type="EMBL" id="QCC78371.1"/>
    </source>
</evidence>
<name>A0A4P7UG67_9ACTN</name>
<dbReference type="SUPFAM" id="SSF81606">
    <property type="entry name" value="PP2C-like"/>
    <property type="match status" value="1"/>
</dbReference>
<proteinExistence type="predicted"/>
<dbReference type="GO" id="GO:0016791">
    <property type="term" value="F:phosphatase activity"/>
    <property type="evidence" value="ECO:0007669"/>
    <property type="project" value="TreeGrafter"/>
</dbReference>